<accession>A0A9E6XVU3</accession>
<protein>
    <submittedName>
        <fullName evidence="6">Mycofactocin biosynthesis transcriptional regulator MftR</fullName>
    </submittedName>
</protein>
<dbReference type="PANTHER" id="PTHR30055:SF238">
    <property type="entry name" value="MYCOFACTOCIN BIOSYNTHESIS TRANSCRIPTIONAL REGULATOR MFTR-RELATED"/>
    <property type="match status" value="1"/>
</dbReference>
<dbReference type="SUPFAM" id="SSF46689">
    <property type="entry name" value="Homeodomain-like"/>
    <property type="match status" value="1"/>
</dbReference>
<dbReference type="EMBL" id="CP087164">
    <property type="protein sequence ID" value="UGS35329.1"/>
    <property type="molecule type" value="Genomic_DNA"/>
</dbReference>
<evidence type="ECO:0000313" key="6">
    <source>
        <dbReference type="EMBL" id="UGS35329.1"/>
    </source>
</evidence>
<keyword evidence="7" id="KW-1185">Reference proteome</keyword>
<dbReference type="GO" id="GO:0003700">
    <property type="term" value="F:DNA-binding transcription factor activity"/>
    <property type="evidence" value="ECO:0007669"/>
    <property type="project" value="TreeGrafter"/>
</dbReference>
<evidence type="ECO:0000256" key="2">
    <source>
        <dbReference type="ARBA" id="ARBA00023125"/>
    </source>
</evidence>
<feature type="DNA-binding region" description="H-T-H motif" evidence="4">
    <location>
        <begin position="36"/>
        <end position="55"/>
    </location>
</feature>
<dbReference type="PROSITE" id="PS50977">
    <property type="entry name" value="HTH_TETR_2"/>
    <property type="match status" value="1"/>
</dbReference>
<keyword evidence="3" id="KW-0804">Transcription</keyword>
<proteinExistence type="predicted"/>
<keyword evidence="1" id="KW-0805">Transcription regulation</keyword>
<evidence type="ECO:0000256" key="3">
    <source>
        <dbReference type="ARBA" id="ARBA00023163"/>
    </source>
</evidence>
<dbReference type="InterPro" id="IPR023772">
    <property type="entry name" value="DNA-bd_HTH_TetR-type_CS"/>
</dbReference>
<dbReference type="PANTHER" id="PTHR30055">
    <property type="entry name" value="HTH-TYPE TRANSCRIPTIONAL REGULATOR RUTR"/>
    <property type="match status" value="1"/>
</dbReference>
<organism evidence="6 7">
    <name type="scientific">Capillimicrobium parvum</name>
    <dbReference type="NCBI Taxonomy" id="2884022"/>
    <lineage>
        <taxon>Bacteria</taxon>
        <taxon>Bacillati</taxon>
        <taxon>Actinomycetota</taxon>
        <taxon>Thermoleophilia</taxon>
        <taxon>Solirubrobacterales</taxon>
        <taxon>Capillimicrobiaceae</taxon>
        <taxon>Capillimicrobium</taxon>
    </lineage>
</organism>
<dbReference type="GO" id="GO:0000976">
    <property type="term" value="F:transcription cis-regulatory region binding"/>
    <property type="evidence" value="ECO:0007669"/>
    <property type="project" value="TreeGrafter"/>
</dbReference>
<evidence type="ECO:0000256" key="1">
    <source>
        <dbReference type="ARBA" id="ARBA00023015"/>
    </source>
</evidence>
<dbReference type="Gene3D" id="1.10.357.10">
    <property type="entry name" value="Tetracycline Repressor, domain 2"/>
    <property type="match status" value="1"/>
</dbReference>
<dbReference type="InterPro" id="IPR041347">
    <property type="entry name" value="MftR_C"/>
</dbReference>
<evidence type="ECO:0000313" key="7">
    <source>
        <dbReference type="Proteomes" id="UP001162834"/>
    </source>
</evidence>
<dbReference type="AlphaFoldDB" id="A0A9E6XVU3"/>
<name>A0A9E6XVU3_9ACTN</name>
<dbReference type="PROSITE" id="PS01081">
    <property type="entry name" value="HTH_TETR_1"/>
    <property type="match status" value="1"/>
</dbReference>
<dbReference type="NCBIfam" id="TIGR03968">
    <property type="entry name" value="mycofact_TetR"/>
    <property type="match status" value="1"/>
</dbReference>
<dbReference type="InterPro" id="IPR001647">
    <property type="entry name" value="HTH_TetR"/>
</dbReference>
<dbReference type="Gene3D" id="1.10.10.60">
    <property type="entry name" value="Homeodomain-like"/>
    <property type="match status" value="1"/>
</dbReference>
<evidence type="ECO:0000259" key="5">
    <source>
        <dbReference type="PROSITE" id="PS50977"/>
    </source>
</evidence>
<dbReference type="InterPro" id="IPR050109">
    <property type="entry name" value="HTH-type_TetR-like_transc_reg"/>
</dbReference>
<dbReference type="Proteomes" id="UP001162834">
    <property type="component" value="Chromosome"/>
</dbReference>
<evidence type="ECO:0000256" key="4">
    <source>
        <dbReference type="PROSITE-ProRule" id="PRU00335"/>
    </source>
</evidence>
<reference evidence="6" key="1">
    <citation type="journal article" date="2022" name="Int. J. Syst. Evol. Microbiol.">
        <title>Pseudomonas aegrilactucae sp. nov. and Pseudomonas morbosilactucae sp. nov., pathogens causing bacterial rot of lettuce in Japan.</title>
        <authorList>
            <person name="Sawada H."/>
            <person name="Fujikawa T."/>
            <person name="Satou M."/>
        </authorList>
    </citation>
    <scope>NUCLEOTIDE SEQUENCE</scope>
    <source>
        <strain evidence="6">0166_1</strain>
    </source>
</reference>
<dbReference type="RefSeq" id="WP_259315018.1">
    <property type="nucleotide sequence ID" value="NZ_CP087164.1"/>
</dbReference>
<dbReference type="Pfam" id="PF17754">
    <property type="entry name" value="TetR_C_14"/>
    <property type="match status" value="1"/>
</dbReference>
<dbReference type="InterPro" id="IPR009057">
    <property type="entry name" value="Homeodomain-like_sf"/>
</dbReference>
<feature type="domain" description="HTH tetR-type" evidence="5">
    <location>
        <begin position="13"/>
        <end position="73"/>
    </location>
</feature>
<keyword evidence="2 4" id="KW-0238">DNA-binding</keyword>
<gene>
    <name evidence="6" type="primary">mftR_1</name>
    <name evidence="6" type="ORF">DSM104329_01716</name>
</gene>
<dbReference type="InterPro" id="IPR023851">
    <property type="entry name" value="Tscrpt_reg_TetR-type"/>
</dbReference>
<dbReference type="Pfam" id="PF00440">
    <property type="entry name" value="TetR_N"/>
    <property type="match status" value="1"/>
</dbReference>
<sequence>MPQINPTRGRPASTTREEVARIALDLFARQGFDETTIDDIARAVGVGRRTLFRYFSSKNDTVWGDFELVCERLRAELAARPTDEPLMTTLRHAVVASNTYPDDQLPDLRIRMTLITTVSALQAHSMLRYEAWRRVIADFAAHRLAQHPDDHLPQTIAHAALGTSMAAFVVWVDDPSRDLAATIDAGYRALAGGFSTSSSR</sequence>
<dbReference type="PRINTS" id="PR00455">
    <property type="entry name" value="HTHTETR"/>
</dbReference>
<dbReference type="KEGG" id="sbae:DSM104329_01716"/>